<feature type="transmembrane region" description="Helical" evidence="2">
    <location>
        <begin position="192"/>
        <end position="212"/>
    </location>
</feature>
<feature type="transmembrane region" description="Helical" evidence="2">
    <location>
        <begin position="274"/>
        <end position="295"/>
    </location>
</feature>
<evidence type="ECO:0000256" key="1">
    <source>
        <dbReference type="SAM" id="MobiDB-lite"/>
    </source>
</evidence>
<keyword evidence="2" id="KW-1133">Transmembrane helix</keyword>
<evidence type="ECO:0000313" key="6">
    <source>
        <dbReference type="Proteomes" id="UP000284657"/>
    </source>
</evidence>
<keyword evidence="2" id="KW-0472">Membrane</keyword>
<dbReference type="OrthoDB" id="74860at2759"/>
<evidence type="ECO:0000313" key="3">
    <source>
        <dbReference type="EMBL" id="RLN62758.1"/>
    </source>
</evidence>
<feature type="transmembrane region" description="Helical" evidence="2">
    <location>
        <begin position="121"/>
        <end position="143"/>
    </location>
</feature>
<reference evidence="5 6" key="1">
    <citation type="submission" date="2018-07" db="EMBL/GenBank/DDBJ databases">
        <title>Genome sequencing of oomycete isolates from Chile give support for New Zealand origin for Phytophthora kernoviae and make available the first Nothophytophthora sp. genome.</title>
        <authorList>
            <person name="Studholme D.J."/>
            <person name="Sanfuentes E."/>
            <person name="Panda P."/>
            <person name="Hill R."/>
            <person name="Sambles C."/>
            <person name="Grant M."/>
            <person name="Williams N.M."/>
            <person name="Mcdougal R.L."/>
        </authorList>
    </citation>
    <scope>NUCLEOTIDE SEQUENCE [LARGE SCALE GENOMIC DNA]</scope>
    <source>
        <strain evidence="3">Chile6</strain>
        <strain evidence="4">Chile7</strain>
    </source>
</reference>
<feature type="transmembrane region" description="Helical" evidence="2">
    <location>
        <begin position="232"/>
        <end position="253"/>
    </location>
</feature>
<feature type="region of interest" description="Disordered" evidence="1">
    <location>
        <begin position="396"/>
        <end position="433"/>
    </location>
</feature>
<protein>
    <recommendedName>
        <fullName evidence="7">THH1/TOM1/TOM3 domain-containing protein</fullName>
    </recommendedName>
</protein>
<evidence type="ECO:0000313" key="4">
    <source>
        <dbReference type="EMBL" id="RLN67593.1"/>
    </source>
</evidence>
<feature type="transmembrane region" description="Helical" evidence="2">
    <location>
        <begin position="155"/>
        <end position="180"/>
    </location>
</feature>
<organism evidence="3 5">
    <name type="scientific">Phytophthora kernoviae</name>
    <dbReference type="NCBI Taxonomy" id="325452"/>
    <lineage>
        <taxon>Eukaryota</taxon>
        <taxon>Sar</taxon>
        <taxon>Stramenopiles</taxon>
        <taxon>Oomycota</taxon>
        <taxon>Peronosporomycetes</taxon>
        <taxon>Peronosporales</taxon>
        <taxon>Peronosporaceae</taxon>
        <taxon>Phytophthora</taxon>
    </lineage>
</organism>
<feature type="region of interest" description="Disordered" evidence="1">
    <location>
        <begin position="357"/>
        <end position="380"/>
    </location>
</feature>
<dbReference type="AlphaFoldDB" id="A0A3F2RRE0"/>
<keyword evidence="2" id="KW-0812">Transmembrane</keyword>
<sequence length="433" mass="48467">MFSVLQDEVRLSRASDEDLHAMLSRGFAPHIARSFHYFTFSSEQEQTASEAAQVTETATMTALSTTPTGESDDSETLLQKQLAALRVCGWLVIILYVALSMAIAWRTSLHFLYSSGGAKKVFHVALLVAALLQLPEAVEWIWYPTAQSWEAMYVFRLYSLLLLSFCKSYLAICWAGVVSAGQRLERRRMTKVVGVLNALLVLWGALVPILLSGYSDDVYGQYKFMNSTLRGVLTYSGVVVVLVYGLLLGYQGFRLRRRLLLARGTVPAASVEKSLNQLMLAIFIFIFADVVRLLALVLNEADTAMSMTVYLVLYNIIPHIFPTICMLYLMRRLTGRGSSDVGVSHMKAFGSKRTLSKYMTEPDSDESSRGSTGSDSAGRTYVLPEGHAAARARLELQAQHYQDNQQDQFHSSRDQQQPPSPMFCWIRESTELR</sequence>
<feature type="transmembrane region" description="Helical" evidence="2">
    <location>
        <begin position="83"/>
        <end position="109"/>
    </location>
</feature>
<dbReference type="EMBL" id="MBAD02000446">
    <property type="protein sequence ID" value="RLN67593.1"/>
    <property type="molecule type" value="Genomic_DNA"/>
</dbReference>
<name>A0A3F2RRE0_9STRA</name>
<dbReference type="Proteomes" id="UP000277300">
    <property type="component" value="Unassembled WGS sequence"/>
</dbReference>
<dbReference type="Proteomes" id="UP000284657">
    <property type="component" value="Unassembled WGS sequence"/>
</dbReference>
<dbReference type="EMBL" id="MBDO02000113">
    <property type="protein sequence ID" value="RLN62758.1"/>
    <property type="molecule type" value="Genomic_DNA"/>
</dbReference>
<evidence type="ECO:0008006" key="7">
    <source>
        <dbReference type="Google" id="ProtNLM"/>
    </source>
</evidence>
<gene>
    <name evidence="4" type="ORF">BBJ29_001973</name>
    <name evidence="3" type="ORF">BBP00_00004561</name>
</gene>
<evidence type="ECO:0000256" key="2">
    <source>
        <dbReference type="SAM" id="Phobius"/>
    </source>
</evidence>
<proteinExistence type="predicted"/>
<comment type="caution">
    <text evidence="3">The sequence shown here is derived from an EMBL/GenBank/DDBJ whole genome shotgun (WGS) entry which is preliminary data.</text>
</comment>
<feature type="transmembrane region" description="Helical" evidence="2">
    <location>
        <begin position="307"/>
        <end position="329"/>
    </location>
</feature>
<accession>A0A3F2RRE0</accession>
<feature type="compositionally biased region" description="Low complexity" evidence="1">
    <location>
        <begin position="396"/>
        <end position="408"/>
    </location>
</feature>
<evidence type="ECO:0000313" key="5">
    <source>
        <dbReference type="Proteomes" id="UP000277300"/>
    </source>
</evidence>